<dbReference type="AlphaFoldDB" id="A0A6I9X7P5"/>
<dbReference type="OrthoDB" id="2218807at2759"/>
<dbReference type="Gene3D" id="1.10.555.10">
    <property type="entry name" value="Rho GTPase activation protein"/>
    <property type="match status" value="1"/>
</dbReference>
<dbReference type="Proteomes" id="UP000504617">
    <property type="component" value="Unplaced"/>
</dbReference>
<dbReference type="GO" id="GO:0007266">
    <property type="term" value="P:Rho protein signal transduction"/>
    <property type="evidence" value="ECO:0007669"/>
    <property type="project" value="TreeGrafter"/>
</dbReference>
<dbReference type="RefSeq" id="XP_013911499.1">
    <property type="nucleotide sequence ID" value="XM_014056024.1"/>
</dbReference>
<name>A0A6I9X7P5_9SAUR</name>
<dbReference type="PROSITE" id="PS50238">
    <property type="entry name" value="RHOGAP"/>
    <property type="match status" value="1"/>
</dbReference>
<gene>
    <name evidence="3" type="primary">LOC106540774</name>
</gene>
<evidence type="ECO:0000313" key="3">
    <source>
        <dbReference type="RefSeq" id="XP_013911499.1"/>
    </source>
</evidence>
<dbReference type="GO" id="GO:0051233">
    <property type="term" value="C:spindle midzone"/>
    <property type="evidence" value="ECO:0007669"/>
    <property type="project" value="TreeGrafter"/>
</dbReference>
<dbReference type="KEGG" id="tsr:106540774"/>
<dbReference type="GO" id="GO:0005096">
    <property type="term" value="F:GTPase activator activity"/>
    <property type="evidence" value="ECO:0007669"/>
    <property type="project" value="TreeGrafter"/>
</dbReference>
<dbReference type="SUPFAM" id="SSF48350">
    <property type="entry name" value="GTPase activation domain, GAP"/>
    <property type="match status" value="1"/>
</dbReference>
<organism evidence="2 3">
    <name type="scientific">Thamnophis sirtalis</name>
    <dbReference type="NCBI Taxonomy" id="35019"/>
    <lineage>
        <taxon>Eukaryota</taxon>
        <taxon>Metazoa</taxon>
        <taxon>Chordata</taxon>
        <taxon>Craniata</taxon>
        <taxon>Vertebrata</taxon>
        <taxon>Euteleostomi</taxon>
        <taxon>Lepidosauria</taxon>
        <taxon>Squamata</taxon>
        <taxon>Bifurcata</taxon>
        <taxon>Unidentata</taxon>
        <taxon>Episquamata</taxon>
        <taxon>Toxicofera</taxon>
        <taxon>Serpentes</taxon>
        <taxon>Colubroidea</taxon>
        <taxon>Colubridae</taxon>
        <taxon>Natricinae</taxon>
        <taxon>Thamnophis</taxon>
    </lineage>
</organism>
<dbReference type="GO" id="GO:0000281">
    <property type="term" value="P:mitotic cytokinesis"/>
    <property type="evidence" value="ECO:0007669"/>
    <property type="project" value="TreeGrafter"/>
</dbReference>
<dbReference type="GO" id="GO:0032154">
    <property type="term" value="C:cleavage furrow"/>
    <property type="evidence" value="ECO:0007669"/>
    <property type="project" value="TreeGrafter"/>
</dbReference>
<dbReference type="GO" id="GO:0030496">
    <property type="term" value="C:midbody"/>
    <property type="evidence" value="ECO:0007669"/>
    <property type="project" value="TreeGrafter"/>
</dbReference>
<dbReference type="PANTHER" id="PTHR46199">
    <property type="entry name" value="RAC GTPASE-ACTIVATING PROTEIN 1"/>
    <property type="match status" value="1"/>
</dbReference>
<dbReference type="InterPro" id="IPR008936">
    <property type="entry name" value="Rho_GTPase_activation_prot"/>
</dbReference>
<dbReference type="GO" id="GO:0005634">
    <property type="term" value="C:nucleus"/>
    <property type="evidence" value="ECO:0007669"/>
    <property type="project" value="TreeGrafter"/>
</dbReference>
<dbReference type="GO" id="GO:0051256">
    <property type="term" value="P:mitotic spindle midzone assembly"/>
    <property type="evidence" value="ECO:0007669"/>
    <property type="project" value="TreeGrafter"/>
</dbReference>
<sequence>MDCHNLARIFGPTLVGHSTPSPSPHAIMEDTPRQCLAVSHLLALPLKFWKHFIEEEQENLVPSVHQPIVMNKQEASTVQLSPGNSCFPNKLLKCMGTTLPLLDVPRAKKMGRFLPFPK</sequence>
<accession>A0A6I9X7P5</accession>
<evidence type="ECO:0000259" key="1">
    <source>
        <dbReference type="PROSITE" id="PS50238"/>
    </source>
</evidence>
<protein>
    <submittedName>
        <fullName evidence="3">Rac GTPase-activating protein 1-like</fullName>
    </submittedName>
</protein>
<dbReference type="InterPro" id="IPR000198">
    <property type="entry name" value="RhoGAP_dom"/>
</dbReference>
<dbReference type="GO" id="GO:0097149">
    <property type="term" value="C:centralspindlin complex"/>
    <property type="evidence" value="ECO:0007669"/>
    <property type="project" value="TreeGrafter"/>
</dbReference>
<proteinExistence type="predicted"/>
<feature type="domain" description="Rho-GAP" evidence="1">
    <location>
        <begin position="1"/>
        <end position="49"/>
    </location>
</feature>
<dbReference type="PANTHER" id="PTHR46199:SF4">
    <property type="entry name" value="RAC GTPASE-ACTIVATING PROTEIN 1"/>
    <property type="match status" value="1"/>
</dbReference>
<keyword evidence="2" id="KW-1185">Reference proteome</keyword>
<dbReference type="GeneID" id="106540774"/>
<evidence type="ECO:0000313" key="2">
    <source>
        <dbReference type="Proteomes" id="UP000504617"/>
    </source>
</evidence>
<reference evidence="3" key="1">
    <citation type="submission" date="2025-08" db="UniProtKB">
        <authorList>
            <consortium name="RefSeq"/>
        </authorList>
    </citation>
    <scope>IDENTIFICATION</scope>
    <source>
        <tissue evidence="3">Skeletal muscle</tissue>
    </source>
</reference>